<gene>
    <name evidence="2" type="ORF">FC07_GL001994</name>
</gene>
<reference evidence="2 3" key="1">
    <citation type="journal article" date="2015" name="Genome Announc.">
        <title>Expanding the biotechnology potential of lactobacilli through comparative genomics of 213 strains and associated genera.</title>
        <authorList>
            <person name="Sun Z."/>
            <person name="Harris H.M."/>
            <person name="McCann A."/>
            <person name="Guo C."/>
            <person name="Argimon S."/>
            <person name="Zhang W."/>
            <person name="Yang X."/>
            <person name="Jeffery I.B."/>
            <person name="Cooney J.C."/>
            <person name="Kagawa T.F."/>
            <person name="Liu W."/>
            <person name="Song Y."/>
            <person name="Salvetti E."/>
            <person name="Wrobel A."/>
            <person name="Rasinkangas P."/>
            <person name="Parkhill J."/>
            <person name="Rea M.C."/>
            <person name="O'Sullivan O."/>
            <person name="Ritari J."/>
            <person name="Douillard F.P."/>
            <person name="Paul Ross R."/>
            <person name="Yang R."/>
            <person name="Briner A.E."/>
            <person name="Felis G.E."/>
            <person name="de Vos W.M."/>
            <person name="Barrangou R."/>
            <person name="Klaenhammer T.R."/>
            <person name="Caufield P.W."/>
            <person name="Cui Y."/>
            <person name="Zhang H."/>
            <person name="O'Toole P.W."/>
        </authorList>
    </citation>
    <scope>NUCLEOTIDE SEQUENCE [LARGE SCALE GENOMIC DNA]</scope>
    <source>
        <strain evidence="2 3">DSM 20003</strain>
    </source>
</reference>
<sequence length="70" mass="7537">MKIRNLNHQTLAQLYSTSKSHFKLYKSGKTWVVAGLTTIFFGMGFVGLPQTVHAATATTSTVAETSSSVS</sequence>
<dbReference type="RefSeq" id="WP_057905833.1">
    <property type="nucleotide sequence ID" value="NZ_AZDA01000140.1"/>
</dbReference>
<evidence type="ECO:0000313" key="2">
    <source>
        <dbReference type="EMBL" id="KRK32569.1"/>
    </source>
</evidence>
<evidence type="ECO:0000256" key="1">
    <source>
        <dbReference type="ARBA" id="ARBA00022729"/>
    </source>
</evidence>
<dbReference type="OrthoDB" id="2330069at2"/>
<dbReference type="Proteomes" id="UP000051461">
    <property type="component" value="Unassembled WGS sequence"/>
</dbReference>
<accession>A0A0R1GF77</accession>
<dbReference type="PATRIC" id="fig|1423726.3.peg.2070"/>
<keyword evidence="3" id="KW-1185">Reference proteome</keyword>
<dbReference type="AlphaFoldDB" id="A0A0R1GF77"/>
<dbReference type="Pfam" id="PF19258">
    <property type="entry name" value="KxYKxGKxW_sig"/>
    <property type="match status" value="1"/>
</dbReference>
<protein>
    <submittedName>
        <fullName evidence="2">Uncharacterized protein</fullName>
    </submittedName>
</protein>
<evidence type="ECO:0000313" key="3">
    <source>
        <dbReference type="Proteomes" id="UP000051461"/>
    </source>
</evidence>
<dbReference type="NCBIfam" id="TIGR03715">
    <property type="entry name" value="KxYKxGKxW"/>
    <property type="match status" value="1"/>
</dbReference>
<comment type="caution">
    <text evidence="2">The sequence shown here is derived from an EMBL/GenBank/DDBJ whole genome shotgun (WGS) entry which is preliminary data.</text>
</comment>
<dbReference type="EMBL" id="AZDA01000140">
    <property type="protein sequence ID" value="KRK32569.1"/>
    <property type="molecule type" value="Genomic_DNA"/>
</dbReference>
<dbReference type="InterPro" id="IPR022263">
    <property type="entry name" value="KxYKxGKxW"/>
</dbReference>
<name>A0A0R1GF77_9LACO</name>
<organism evidence="2 3">
    <name type="scientific">Loigolactobacillus bifermentans DSM 20003</name>
    <dbReference type="NCBI Taxonomy" id="1423726"/>
    <lineage>
        <taxon>Bacteria</taxon>
        <taxon>Bacillati</taxon>
        <taxon>Bacillota</taxon>
        <taxon>Bacilli</taxon>
        <taxon>Lactobacillales</taxon>
        <taxon>Lactobacillaceae</taxon>
        <taxon>Loigolactobacillus</taxon>
    </lineage>
</organism>
<proteinExistence type="predicted"/>
<keyword evidence="1" id="KW-0732">Signal</keyword>